<gene>
    <name evidence="7" type="ORF">EC973_001442</name>
</gene>
<reference evidence="7" key="1">
    <citation type="submission" date="2020-01" db="EMBL/GenBank/DDBJ databases">
        <title>Genome Sequencing of Three Apophysomyces-Like Fungal Strains Confirms a Novel Fungal Genus in the Mucoromycota with divergent Burkholderia-like Endosymbiotic Bacteria.</title>
        <authorList>
            <person name="Stajich J.E."/>
            <person name="Macias A.M."/>
            <person name="Carter-House D."/>
            <person name="Lovett B."/>
            <person name="Kasson L.R."/>
            <person name="Berry K."/>
            <person name="Grigoriev I."/>
            <person name="Chang Y."/>
            <person name="Spatafora J."/>
            <person name="Kasson M.T."/>
        </authorList>
    </citation>
    <scope>NUCLEOTIDE SEQUENCE</scope>
    <source>
        <strain evidence="7">NRRL A-21654</strain>
    </source>
</reference>
<dbReference type="InterPro" id="IPR005467">
    <property type="entry name" value="His_kinase_dom"/>
</dbReference>
<dbReference type="OrthoDB" id="10266508at2759"/>
<accession>A0A8H7ENK6</accession>
<dbReference type="EMBL" id="JABAYA010000132">
    <property type="protein sequence ID" value="KAF7724035.1"/>
    <property type="molecule type" value="Genomic_DNA"/>
</dbReference>
<comment type="caution">
    <text evidence="7">The sequence shown here is derived from an EMBL/GenBank/DDBJ whole genome shotgun (WGS) entry which is preliminary data.</text>
</comment>
<dbReference type="InterPro" id="IPR001789">
    <property type="entry name" value="Sig_transdc_resp-reg_receiver"/>
</dbReference>
<dbReference type="Pfam" id="PF00072">
    <property type="entry name" value="Response_reg"/>
    <property type="match status" value="1"/>
</dbReference>
<dbReference type="SMART" id="SM00448">
    <property type="entry name" value="REC"/>
    <property type="match status" value="1"/>
</dbReference>
<feature type="compositionally biased region" description="Low complexity" evidence="4">
    <location>
        <begin position="293"/>
        <end position="309"/>
    </location>
</feature>
<name>A0A8H7ENK6_9FUNG</name>
<feature type="modified residue" description="4-aspartylphosphate" evidence="3">
    <location>
        <position position="516"/>
    </location>
</feature>
<dbReference type="Proteomes" id="UP000605846">
    <property type="component" value="Unassembled WGS sequence"/>
</dbReference>
<dbReference type="GO" id="GO:0000160">
    <property type="term" value="P:phosphorelay signal transduction system"/>
    <property type="evidence" value="ECO:0007669"/>
    <property type="project" value="UniProtKB-KW"/>
</dbReference>
<feature type="region of interest" description="Disordered" evidence="4">
    <location>
        <begin position="603"/>
        <end position="625"/>
    </location>
</feature>
<dbReference type="PANTHER" id="PTHR45339:SF1">
    <property type="entry name" value="HYBRID SIGNAL TRANSDUCTION HISTIDINE KINASE J"/>
    <property type="match status" value="1"/>
</dbReference>
<feature type="domain" description="Histidine kinase" evidence="5">
    <location>
        <begin position="70"/>
        <end position="244"/>
    </location>
</feature>
<evidence type="ECO:0000256" key="1">
    <source>
        <dbReference type="ARBA" id="ARBA00022553"/>
    </source>
</evidence>
<feature type="domain" description="Response regulatory" evidence="6">
    <location>
        <begin position="469"/>
        <end position="600"/>
    </location>
</feature>
<feature type="compositionally biased region" description="Low complexity" evidence="4">
    <location>
        <begin position="316"/>
        <end position="325"/>
    </location>
</feature>
<keyword evidence="8" id="KW-1185">Reference proteome</keyword>
<keyword evidence="2" id="KW-0902">Two-component regulatory system</keyword>
<dbReference type="InterPro" id="IPR011006">
    <property type="entry name" value="CheY-like_superfamily"/>
</dbReference>
<organism evidence="7 8">
    <name type="scientific">Apophysomyces ossiformis</name>
    <dbReference type="NCBI Taxonomy" id="679940"/>
    <lineage>
        <taxon>Eukaryota</taxon>
        <taxon>Fungi</taxon>
        <taxon>Fungi incertae sedis</taxon>
        <taxon>Mucoromycota</taxon>
        <taxon>Mucoromycotina</taxon>
        <taxon>Mucoromycetes</taxon>
        <taxon>Mucorales</taxon>
        <taxon>Mucorineae</taxon>
        <taxon>Mucoraceae</taxon>
        <taxon>Apophysomyces</taxon>
    </lineage>
</organism>
<evidence type="ECO:0000256" key="4">
    <source>
        <dbReference type="SAM" id="MobiDB-lite"/>
    </source>
</evidence>
<dbReference type="AlphaFoldDB" id="A0A8H7ENK6"/>
<protein>
    <submittedName>
        <fullName evidence="7">Uncharacterized protein</fullName>
    </submittedName>
</protein>
<keyword evidence="1 3" id="KW-0597">Phosphoprotein</keyword>
<feature type="region of interest" description="Disordered" evidence="4">
    <location>
        <begin position="293"/>
        <end position="327"/>
    </location>
</feature>
<evidence type="ECO:0000313" key="7">
    <source>
        <dbReference type="EMBL" id="KAF7724035.1"/>
    </source>
</evidence>
<dbReference type="Gene3D" id="3.40.50.2300">
    <property type="match status" value="1"/>
</dbReference>
<evidence type="ECO:0000313" key="8">
    <source>
        <dbReference type="Proteomes" id="UP000605846"/>
    </source>
</evidence>
<dbReference type="PANTHER" id="PTHR45339">
    <property type="entry name" value="HYBRID SIGNAL TRANSDUCTION HISTIDINE KINASE J"/>
    <property type="match status" value="1"/>
</dbReference>
<evidence type="ECO:0000256" key="3">
    <source>
        <dbReference type="PROSITE-ProRule" id="PRU00169"/>
    </source>
</evidence>
<dbReference type="SUPFAM" id="SSF52172">
    <property type="entry name" value="CheY-like"/>
    <property type="match status" value="1"/>
</dbReference>
<dbReference type="PROSITE" id="PS50110">
    <property type="entry name" value="RESPONSE_REGULATORY"/>
    <property type="match status" value="1"/>
</dbReference>
<dbReference type="GO" id="GO:0016772">
    <property type="term" value="F:transferase activity, transferring phosphorus-containing groups"/>
    <property type="evidence" value="ECO:0007669"/>
    <property type="project" value="InterPro"/>
</dbReference>
<proteinExistence type="predicted"/>
<feature type="region of interest" description="Disordered" evidence="4">
    <location>
        <begin position="137"/>
        <end position="163"/>
    </location>
</feature>
<dbReference type="PRINTS" id="PR00344">
    <property type="entry name" value="BCTRLSENSOR"/>
</dbReference>
<dbReference type="SMART" id="SM00387">
    <property type="entry name" value="HATPase_c"/>
    <property type="match status" value="1"/>
</dbReference>
<dbReference type="CDD" id="cd17546">
    <property type="entry name" value="REC_hyHK_CKI1_RcsC-like"/>
    <property type="match status" value="1"/>
</dbReference>
<evidence type="ECO:0000256" key="2">
    <source>
        <dbReference type="ARBA" id="ARBA00023012"/>
    </source>
</evidence>
<dbReference type="InterPro" id="IPR004358">
    <property type="entry name" value="Sig_transdc_His_kin-like_C"/>
</dbReference>
<dbReference type="Gene3D" id="3.30.565.10">
    <property type="entry name" value="Histidine kinase-like ATPase, C-terminal domain"/>
    <property type="match status" value="1"/>
</dbReference>
<dbReference type="Pfam" id="PF02518">
    <property type="entry name" value="HATPase_c"/>
    <property type="match status" value="1"/>
</dbReference>
<sequence length="663" mass="72679">MARHQASMSQHNKVVCVTEWPTDLEDSLPLPQAIKNLRKAGRPPFSAPLETGKTVLPLLWKIDTDVDDHLMGDTMRLTQILLNLCSNAVKFTKKGGISVKIKRYVPVPVQHHSGQMTFKQRYDAKMETIWTRAMRGKSSAAKMHKDKEARAGASDDEDENEDCSDKTILEISVTDTGIGIPADRLPRLFKSFSQIDISTARRYGGTGLGLAISSTLVNRMGGGLWVESEEGVGSRFALTLPMTIAYGRSAECRGSESTTAGIFASPPSPSSTISDGSGSINLYFGERIIDGTSPANKSVSPGSSSNPSGYFPPTPSSQSSHTQSISDDRLNRMSNQTNAWSSWSQRGQHSEANIHPSVLPFGQSSWSVAGNKNIPHIPNPVLPLSSAAGNTMGHGNVNRTDNKRAFTRPHLADTAQSATEKSISGKAASEACAASVTRPSRAAIVKQQYHYQRKATNSDETFAALYPIKIMLAEDNVLNQKIAISILKRLGYYDVMVASNGREALDLMRKMKFDMDLYMPEMDGLEATRAIISERKAVNTLSQSTLVDQPLLNVTDVYIIALTASASKQDRQICIDAGMNDFISKPFTMMEMKASLKNCISKRKKRRKDQQYGPEYQPEKDDPMAKKITTETETEIEVVVSIVDLPSHRLPELNGTLCDTHTN</sequence>
<dbReference type="InterPro" id="IPR003594">
    <property type="entry name" value="HATPase_dom"/>
</dbReference>
<dbReference type="InterPro" id="IPR036890">
    <property type="entry name" value="HATPase_C_sf"/>
</dbReference>
<evidence type="ECO:0000259" key="5">
    <source>
        <dbReference type="PROSITE" id="PS50109"/>
    </source>
</evidence>
<dbReference type="CDD" id="cd16922">
    <property type="entry name" value="HATPase_EvgS-ArcB-TorS-like"/>
    <property type="match status" value="1"/>
</dbReference>
<dbReference type="SUPFAM" id="SSF55874">
    <property type="entry name" value="ATPase domain of HSP90 chaperone/DNA topoisomerase II/histidine kinase"/>
    <property type="match status" value="1"/>
</dbReference>
<evidence type="ECO:0000259" key="6">
    <source>
        <dbReference type="PROSITE" id="PS50110"/>
    </source>
</evidence>
<dbReference type="PROSITE" id="PS50109">
    <property type="entry name" value="HIS_KIN"/>
    <property type="match status" value="1"/>
</dbReference>